<dbReference type="Gene3D" id="3.40.50.300">
    <property type="entry name" value="P-loop containing nucleotide triphosphate hydrolases"/>
    <property type="match status" value="1"/>
</dbReference>
<proteinExistence type="predicted"/>
<dbReference type="InterPro" id="IPR027065">
    <property type="entry name" value="Lon_Prtase"/>
</dbReference>
<gene>
    <name evidence="2" type="ORF">Geu3261_0347_001</name>
</gene>
<dbReference type="RefSeq" id="WP_048852346.1">
    <property type="nucleotide sequence ID" value="NZ_BANI01000292.1"/>
</dbReference>
<dbReference type="SUPFAM" id="SSF52540">
    <property type="entry name" value="P-loop containing nucleoside triphosphate hydrolases"/>
    <property type="match status" value="1"/>
</dbReference>
<organism evidence="2 3">
    <name type="scientific">Komagataeibacter europaeus NBRC 3261</name>
    <dbReference type="NCBI Taxonomy" id="1234669"/>
    <lineage>
        <taxon>Bacteria</taxon>
        <taxon>Pseudomonadati</taxon>
        <taxon>Pseudomonadota</taxon>
        <taxon>Alphaproteobacteria</taxon>
        <taxon>Acetobacterales</taxon>
        <taxon>Acetobacteraceae</taxon>
        <taxon>Komagataeibacter</taxon>
    </lineage>
</organism>
<dbReference type="PANTHER" id="PTHR43718">
    <property type="entry name" value="LON PROTEASE"/>
    <property type="match status" value="1"/>
</dbReference>
<dbReference type="Pfam" id="PF00004">
    <property type="entry name" value="AAA"/>
    <property type="match status" value="1"/>
</dbReference>
<feature type="domain" description="ATPase AAA-type core" evidence="1">
    <location>
        <begin position="126"/>
        <end position="262"/>
    </location>
</feature>
<dbReference type="GO" id="GO:0004176">
    <property type="term" value="F:ATP-dependent peptidase activity"/>
    <property type="evidence" value="ECO:0007669"/>
    <property type="project" value="InterPro"/>
</dbReference>
<dbReference type="Proteomes" id="UP000032675">
    <property type="component" value="Unassembled WGS sequence"/>
</dbReference>
<evidence type="ECO:0000259" key="1">
    <source>
        <dbReference type="Pfam" id="PF00004"/>
    </source>
</evidence>
<dbReference type="GO" id="GO:0003697">
    <property type="term" value="F:single-stranded DNA binding"/>
    <property type="evidence" value="ECO:0007669"/>
    <property type="project" value="TreeGrafter"/>
</dbReference>
<dbReference type="GO" id="GO:0005524">
    <property type="term" value="F:ATP binding"/>
    <property type="evidence" value="ECO:0007669"/>
    <property type="project" value="InterPro"/>
</dbReference>
<sequence length="351" mass="39047">MADNSHNPDDILSAFIDGNSDAAVSSFFDIETCVTPPGADAVCIDTHCTPVAPLASRTGFADNERLSERYCYLLDPLPGWPVIERPEVIYETLIAEFPNFGEAIDYICSFACISRHGKVPFTFPPLLLDGPPGIGKTRFAMRVAHLCNAGFDMLNCSGMSGTMALLGSEQGYSEARAGFYANTFKKTELINNIILLDEVEKMGIDSRGGDPYAALLPLLERETASVHMDNCLQESINLGYLSYIMTSNNTHAIPEPMMTRVRMLTIAAPDSSQLDRIVPGVIKDVTKRYNLGNLEFVPDMDEIRRVYRQNHNLRELQAVIEYQIRASLWQPRSERIPYTRSVEKSAMGFGR</sequence>
<dbReference type="GO" id="GO:0006515">
    <property type="term" value="P:protein quality control for misfolded or incompletely synthesized proteins"/>
    <property type="evidence" value="ECO:0007669"/>
    <property type="project" value="TreeGrafter"/>
</dbReference>
<dbReference type="GO" id="GO:0051131">
    <property type="term" value="P:chaperone-mediated protein complex assembly"/>
    <property type="evidence" value="ECO:0007669"/>
    <property type="project" value="TreeGrafter"/>
</dbReference>
<dbReference type="GO" id="GO:0004252">
    <property type="term" value="F:serine-type endopeptidase activity"/>
    <property type="evidence" value="ECO:0007669"/>
    <property type="project" value="InterPro"/>
</dbReference>
<dbReference type="EMBL" id="BANI01000292">
    <property type="protein sequence ID" value="GAN97958.1"/>
    <property type="molecule type" value="Genomic_DNA"/>
</dbReference>
<dbReference type="GO" id="GO:0016887">
    <property type="term" value="F:ATP hydrolysis activity"/>
    <property type="evidence" value="ECO:0007669"/>
    <property type="project" value="InterPro"/>
</dbReference>
<dbReference type="InterPro" id="IPR027417">
    <property type="entry name" value="P-loop_NTPase"/>
</dbReference>
<evidence type="ECO:0000313" key="3">
    <source>
        <dbReference type="Proteomes" id="UP000032675"/>
    </source>
</evidence>
<dbReference type="InterPro" id="IPR003959">
    <property type="entry name" value="ATPase_AAA_core"/>
</dbReference>
<accession>A0A0D6Q3R2</accession>
<name>A0A0D6Q3R2_KOMEU</name>
<evidence type="ECO:0000313" key="2">
    <source>
        <dbReference type="EMBL" id="GAN97958.1"/>
    </source>
</evidence>
<dbReference type="AlphaFoldDB" id="A0A0D6Q3R2"/>
<protein>
    <submittedName>
        <fullName evidence="2">Recombination factor protein RarA/AAA ATPase</fullName>
    </submittedName>
</protein>
<dbReference type="GO" id="GO:0007005">
    <property type="term" value="P:mitochondrion organization"/>
    <property type="evidence" value="ECO:0007669"/>
    <property type="project" value="TreeGrafter"/>
</dbReference>
<comment type="caution">
    <text evidence="2">The sequence shown here is derived from an EMBL/GenBank/DDBJ whole genome shotgun (WGS) entry which is preliminary data.</text>
</comment>
<reference evidence="2 3" key="1">
    <citation type="submission" date="2012-11" db="EMBL/GenBank/DDBJ databases">
        <title>Whole genome sequence of Gluconacetobacter europaeus NBRC3261.</title>
        <authorList>
            <person name="Azuma Y."/>
            <person name="Higashiura N."/>
            <person name="Hirakawa H."/>
            <person name="Matsushita K."/>
        </authorList>
    </citation>
    <scope>NUCLEOTIDE SEQUENCE [LARGE SCALE GENOMIC DNA]</scope>
    <source>
        <strain evidence="2 3">NBRC 3261</strain>
    </source>
</reference>
<dbReference type="PANTHER" id="PTHR43718:SF2">
    <property type="entry name" value="LON PROTEASE HOMOLOG, MITOCHONDRIAL"/>
    <property type="match status" value="1"/>
</dbReference>